<evidence type="ECO:0000313" key="3">
    <source>
        <dbReference type="Proteomes" id="UP000240904"/>
    </source>
</evidence>
<dbReference type="SUPFAM" id="SSF52091">
    <property type="entry name" value="SpoIIaa-like"/>
    <property type="match status" value="1"/>
</dbReference>
<dbReference type="CDD" id="cd07043">
    <property type="entry name" value="STAS_anti-anti-sigma_factors"/>
    <property type="match status" value="1"/>
</dbReference>
<dbReference type="Pfam" id="PF01740">
    <property type="entry name" value="STAS"/>
    <property type="match status" value="1"/>
</dbReference>
<dbReference type="PANTHER" id="PTHR33495">
    <property type="entry name" value="ANTI-SIGMA FACTOR ANTAGONIST TM_1081-RELATED-RELATED"/>
    <property type="match status" value="1"/>
</dbReference>
<reference evidence="2 3" key="1">
    <citation type="submission" date="2018-03" db="EMBL/GenBank/DDBJ databases">
        <title>Whole genome sequencing of Histamine producing bacteria.</title>
        <authorList>
            <person name="Butler K."/>
        </authorList>
    </citation>
    <scope>NUCLEOTIDE SEQUENCE [LARGE SCALE GENOMIC DNA]</scope>
    <source>
        <strain evidence="2 3">DSM 16190</strain>
    </source>
</reference>
<evidence type="ECO:0000313" key="2">
    <source>
        <dbReference type="EMBL" id="PSW05750.1"/>
    </source>
</evidence>
<dbReference type="InterPro" id="IPR002645">
    <property type="entry name" value="STAS_dom"/>
</dbReference>
<name>A0A2T3N0L6_9GAMM</name>
<gene>
    <name evidence="2" type="ORF">C9I89_08445</name>
</gene>
<dbReference type="AlphaFoldDB" id="A0A2T3N0L6"/>
<proteinExistence type="predicted"/>
<sequence length="101" mass="11247">MDIKRTITECGDLIVKLNGDFDALSVAEIRPDFEAITAEVQQQIILDLRQVGFIDSSGIGAIVFLYKRLKAEGRGLELTGARGQPKQLLELLRIHQVISIR</sequence>
<comment type="caution">
    <text evidence="2">The sequence shown here is derived from an EMBL/GenBank/DDBJ whole genome shotgun (WGS) entry which is preliminary data.</text>
</comment>
<protein>
    <submittedName>
        <fullName evidence="2">Anti-sigma-factor</fullName>
    </submittedName>
</protein>
<dbReference type="PANTHER" id="PTHR33495:SF2">
    <property type="entry name" value="ANTI-SIGMA FACTOR ANTAGONIST TM_1081-RELATED"/>
    <property type="match status" value="1"/>
</dbReference>
<dbReference type="PROSITE" id="PS50801">
    <property type="entry name" value="STAS"/>
    <property type="match status" value="1"/>
</dbReference>
<evidence type="ECO:0000259" key="1">
    <source>
        <dbReference type="PROSITE" id="PS50801"/>
    </source>
</evidence>
<dbReference type="RefSeq" id="WP_107282902.1">
    <property type="nucleotide sequence ID" value="NZ_PYMC01000004.1"/>
</dbReference>
<organism evidence="2 3">
    <name type="scientific">Photobacterium lipolyticum</name>
    <dbReference type="NCBI Taxonomy" id="266810"/>
    <lineage>
        <taxon>Bacteria</taxon>
        <taxon>Pseudomonadati</taxon>
        <taxon>Pseudomonadota</taxon>
        <taxon>Gammaproteobacteria</taxon>
        <taxon>Vibrionales</taxon>
        <taxon>Vibrionaceae</taxon>
        <taxon>Photobacterium</taxon>
    </lineage>
</organism>
<dbReference type="OrthoDB" id="9796076at2"/>
<accession>A0A2T3N0L6</accession>
<feature type="domain" description="STAS" evidence="1">
    <location>
        <begin position="11"/>
        <end position="101"/>
    </location>
</feature>
<dbReference type="Gene3D" id="3.30.750.24">
    <property type="entry name" value="STAS domain"/>
    <property type="match status" value="1"/>
</dbReference>
<dbReference type="InterPro" id="IPR036513">
    <property type="entry name" value="STAS_dom_sf"/>
</dbReference>
<dbReference type="EMBL" id="PYMC01000004">
    <property type="protein sequence ID" value="PSW05750.1"/>
    <property type="molecule type" value="Genomic_DNA"/>
</dbReference>
<dbReference type="GO" id="GO:0043856">
    <property type="term" value="F:anti-sigma factor antagonist activity"/>
    <property type="evidence" value="ECO:0007669"/>
    <property type="project" value="TreeGrafter"/>
</dbReference>
<keyword evidence="3" id="KW-1185">Reference proteome</keyword>
<dbReference type="Proteomes" id="UP000240904">
    <property type="component" value="Unassembled WGS sequence"/>
</dbReference>